<gene>
    <name evidence="1" type="ORF">L210DRAFT_3652979</name>
</gene>
<sequence>MQESDDYPGSEALLHHVPIGGLHSARPDADVEHADTISLLKFTGTFGFGDDYILKPVGRIGTLDIANWWIITDNLAAQYPGVFKAAVMINPVTSLGEFAASDLPDFRYAEIVPTQFIGRGVQRLPYRTRRQSPHTGLADPR</sequence>
<dbReference type="EMBL" id="WHUW01000088">
    <property type="protein sequence ID" value="KAF8426176.1"/>
    <property type="molecule type" value="Genomic_DNA"/>
</dbReference>
<evidence type="ECO:0000313" key="2">
    <source>
        <dbReference type="Proteomes" id="UP001194468"/>
    </source>
</evidence>
<reference evidence="1" key="2">
    <citation type="journal article" date="2020" name="Nat. Commun.">
        <title>Large-scale genome sequencing of mycorrhizal fungi provides insights into the early evolution of symbiotic traits.</title>
        <authorList>
            <person name="Miyauchi S."/>
            <person name="Kiss E."/>
            <person name="Kuo A."/>
            <person name="Drula E."/>
            <person name="Kohler A."/>
            <person name="Sanchez-Garcia M."/>
            <person name="Morin E."/>
            <person name="Andreopoulos B."/>
            <person name="Barry K.W."/>
            <person name="Bonito G."/>
            <person name="Buee M."/>
            <person name="Carver A."/>
            <person name="Chen C."/>
            <person name="Cichocki N."/>
            <person name="Clum A."/>
            <person name="Culley D."/>
            <person name="Crous P.W."/>
            <person name="Fauchery L."/>
            <person name="Girlanda M."/>
            <person name="Hayes R.D."/>
            <person name="Keri Z."/>
            <person name="LaButti K."/>
            <person name="Lipzen A."/>
            <person name="Lombard V."/>
            <person name="Magnuson J."/>
            <person name="Maillard F."/>
            <person name="Murat C."/>
            <person name="Nolan M."/>
            <person name="Ohm R.A."/>
            <person name="Pangilinan J."/>
            <person name="Pereira M.F."/>
            <person name="Perotto S."/>
            <person name="Peter M."/>
            <person name="Pfister S."/>
            <person name="Riley R."/>
            <person name="Sitrit Y."/>
            <person name="Stielow J.B."/>
            <person name="Szollosi G."/>
            <person name="Zifcakova L."/>
            <person name="Stursova M."/>
            <person name="Spatafora J.W."/>
            <person name="Tedersoo L."/>
            <person name="Vaario L.M."/>
            <person name="Yamada A."/>
            <person name="Yan M."/>
            <person name="Wang P."/>
            <person name="Xu J."/>
            <person name="Bruns T."/>
            <person name="Baldrian P."/>
            <person name="Vilgalys R."/>
            <person name="Dunand C."/>
            <person name="Henrissat B."/>
            <person name="Grigoriev I.V."/>
            <person name="Hibbett D."/>
            <person name="Nagy L.G."/>
            <person name="Martin F.M."/>
        </authorList>
    </citation>
    <scope>NUCLEOTIDE SEQUENCE</scope>
    <source>
        <strain evidence="1">BED1</strain>
    </source>
</reference>
<name>A0AAD4BFH6_BOLED</name>
<evidence type="ECO:0000313" key="1">
    <source>
        <dbReference type="EMBL" id="KAF8426176.1"/>
    </source>
</evidence>
<keyword evidence="2" id="KW-1185">Reference proteome</keyword>
<protein>
    <submittedName>
        <fullName evidence="1">Uncharacterized protein</fullName>
    </submittedName>
</protein>
<proteinExistence type="predicted"/>
<reference evidence="1" key="1">
    <citation type="submission" date="2019-10" db="EMBL/GenBank/DDBJ databases">
        <authorList>
            <consortium name="DOE Joint Genome Institute"/>
            <person name="Kuo A."/>
            <person name="Miyauchi S."/>
            <person name="Kiss E."/>
            <person name="Drula E."/>
            <person name="Kohler A."/>
            <person name="Sanchez-Garcia M."/>
            <person name="Andreopoulos B."/>
            <person name="Barry K.W."/>
            <person name="Bonito G."/>
            <person name="Buee M."/>
            <person name="Carver A."/>
            <person name="Chen C."/>
            <person name="Cichocki N."/>
            <person name="Clum A."/>
            <person name="Culley D."/>
            <person name="Crous P.W."/>
            <person name="Fauchery L."/>
            <person name="Girlanda M."/>
            <person name="Hayes R."/>
            <person name="Keri Z."/>
            <person name="LaButti K."/>
            <person name="Lipzen A."/>
            <person name="Lombard V."/>
            <person name="Magnuson J."/>
            <person name="Maillard F."/>
            <person name="Morin E."/>
            <person name="Murat C."/>
            <person name="Nolan M."/>
            <person name="Ohm R."/>
            <person name="Pangilinan J."/>
            <person name="Pereira M."/>
            <person name="Perotto S."/>
            <person name="Peter M."/>
            <person name="Riley R."/>
            <person name="Sitrit Y."/>
            <person name="Stielow B."/>
            <person name="Szollosi G."/>
            <person name="Zifcakova L."/>
            <person name="Stursova M."/>
            <person name="Spatafora J.W."/>
            <person name="Tedersoo L."/>
            <person name="Vaario L.-M."/>
            <person name="Yamada A."/>
            <person name="Yan M."/>
            <person name="Wang P."/>
            <person name="Xu J."/>
            <person name="Bruns T."/>
            <person name="Baldrian P."/>
            <person name="Vilgalys R."/>
            <person name="Henrissat B."/>
            <person name="Grigoriev I.V."/>
            <person name="Hibbett D."/>
            <person name="Nagy L.G."/>
            <person name="Martin F.M."/>
        </authorList>
    </citation>
    <scope>NUCLEOTIDE SEQUENCE</scope>
    <source>
        <strain evidence="1">BED1</strain>
    </source>
</reference>
<dbReference type="Proteomes" id="UP001194468">
    <property type="component" value="Unassembled WGS sequence"/>
</dbReference>
<comment type="caution">
    <text evidence="1">The sequence shown here is derived from an EMBL/GenBank/DDBJ whole genome shotgun (WGS) entry which is preliminary data.</text>
</comment>
<organism evidence="1 2">
    <name type="scientific">Boletus edulis BED1</name>
    <dbReference type="NCBI Taxonomy" id="1328754"/>
    <lineage>
        <taxon>Eukaryota</taxon>
        <taxon>Fungi</taxon>
        <taxon>Dikarya</taxon>
        <taxon>Basidiomycota</taxon>
        <taxon>Agaricomycotina</taxon>
        <taxon>Agaricomycetes</taxon>
        <taxon>Agaricomycetidae</taxon>
        <taxon>Boletales</taxon>
        <taxon>Boletineae</taxon>
        <taxon>Boletaceae</taxon>
        <taxon>Boletoideae</taxon>
        <taxon>Boletus</taxon>
    </lineage>
</organism>
<accession>A0AAD4BFH6</accession>
<dbReference type="AlphaFoldDB" id="A0AAD4BFH6"/>